<reference evidence="18 19" key="1">
    <citation type="submission" date="2018-07" db="EMBL/GenBank/DDBJ databases">
        <title>Genomic Encyclopedia of Type Strains, Phase IV (KMG-IV): sequencing the most valuable type-strain genomes for metagenomic binning, comparative biology and taxonomic classification.</title>
        <authorList>
            <person name="Goeker M."/>
        </authorList>
    </citation>
    <scope>NUCLEOTIDE SEQUENCE [LARGE SCALE GENOMIC DNA]</scope>
    <source>
        <strain evidence="18 19">DSM 4134</strain>
    </source>
</reference>
<keyword evidence="7" id="KW-0547">Nucleotide-binding</keyword>
<dbReference type="InterPro" id="IPR000014">
    <property type="entry name" value="PAS"/>
</dbReference>
<dbReference type="GO" id="GO:0000155">
    <property type="term" value="F:phosphorelay sensor kinase activity"/>
    <property type="evidence" value="ECO:0007669"/>
    <property type="project" value="InterPro"/>
</dbReference>
<evidence type="ECO:0000256" key="4">
    <source>
        <dbReference type="ARBA" id="ARBA00022553"/>
    </source>
</evidence>
<dbReference type="CDD" id="cd16917">
    <property type="entry name" value="HATPase_UhpB-NarQ-NarX-like"/>
    <property type="match status" value="1"/>
</dbReference>
<dbReference type="InterPro" id="IPR001610">
    <property type="entry name" value="PAC"/>
</dbReference>
<evidence type="ECO:0000259" key="16">
    <source>
        <dbReference type="PROSITE" id="PS50113"/>
    </source>
</evidence>
<keyword evidence="19" id="KW-1185">Reference proteome</keyword>
<evidence type="ECO:0000256" key="6">
    <source>
        <dbReference type="ARBA" id="ARBA00022692"/>
    </source>
</evidence>
<dbReference type="InterPro" id="IPR042240">
    <property type="entry name" value="CHASE_sf"/>
</dbReference>
<dbReference type="SUPFAM" id="SSF55785">
    <property type="entry name" value="PYP-like sensor domain (PAS domain)"/>
    <property type="match status" value="1"/>
</dbReference>
<dbReference type="PANTHER" id="PTHR24421">
    <property type="entry name" value="NITRATE/NITRITE SENSOR PROTEIN NARX-RELATED"/>
    <property type="match status" value="1"/>
</dbReference>
<evidence type="ECO:0000256" key="11">
    <source>
        <dbReference type="ARBA" id="ARBA00023012"/>
    </source>
</evidence>
<dbReference type="Pfam" id="PF02518">
    <property type="entry name" value="HATPase_c"/>
    <property type="match status" value="1"/>
</dbReference>
<evidence type="ECO:0000259" key="17">
    <source>
        <dbReference type="PROSITE" id="PS50839"/>
    </source>
</evidence>
<evidence type="ECO:0000256" key="8">
    <source>
        <dbReference type="ARBA" id="ARBA00022777"/>
    </source>
</evidence>
<keyword evidence="12 13" id="KW-0472">Membrane</keyword>
<dbReference type="InterPro" id="IPR035965">
    <property type="entry name" value="PAS-like_dom_sf"/>
</dbReference>
<dbReference type="OrthoDB" id="890870at2"/>
<comment type="subcellular location">
    <subcellularLocation>
        <location evidence="2">Membrane</location>
    </subcellularLocation>
</comment>
<dbReference type="InterPro" id="IPR036890">
    <property type="entry name" value="HATPase_C_sf"/>
</dbReference>
<evidence type="ECO:0000313" key="18">
    <source>
        <dbReference type="EMBL" id="RED95642.1"/>
    </source>
</evidence>
<evidence type="ECO:0000256" key="3">
    <source>
        <dbReference type="ARBA" id="ARBA00012438"/>
    </source>
</evidence>
<dbReference type="CDD" id="cd00130">
    <property type="entry name" value="PAS"/>
    <property type="match status" value="1"/>
</dbReference>
<dbReference type="GO" id="GO:0046983">
    <property type="term" value="F:protein dimerization activity"/>
    <property type="evidence" value="ECO:0007669"/>
    <property type="project" value="InterPro"/>
</dbReference>
<evidence type="ECO:0000256" key="12">
    <source>
        <dbReference type="ARBA" id="ARBA00023136"/>
    </source>
</evidence>
<dbReference type="GO" id="GO:0005524">
    <property type="term" value="F:ATP binding"/>
    <property type="evidence" value="ECO:0007669"/>
    <property type="project" value="UniProtKB-KW"/>
</dbReference>
<evidence type="ECO:0000259" key="14">
    <source>
        <dbReference type="PROSITE" id="PS50109"/>
    </source>
</evidence>
<protein>
    <recommendedName>
        <fullName evidence="3">histidine kinase</fullName>
        <ecNumber evidence="3">2.7.13.3</ecNumber>
    </recommendedName>
</protein>
<evidence type="ECO:0000259" key="15">
    <source>
        <dbReference type="PROSITE" id="PS50112"/>
    </source>
</evidence>
<evidence type="ECO:0000313" key="19">
    <source>
        <dbReference type="Proteomes" id="UP000256779"/>
    </source>
</evidence>
<evidence type="ECO:0000256" key="2">
    <source>
        <dbReference type="ARBA" id="ARBA00004370"/>
    </source>
</evidence>
<dbReference type="SMART" id="SM00387">
    <property type="entry name" value="HATPase_c"/>
    <property type="match status" value="1"/>
</dbReference>
<feature type="domain" description="PAC" evidence="16">
    <location>
        <begin position="372"/>
        <end position="424"/>
    </location>
</feature>
<keyword evidence="5" id="KW-0808">Transferase</keyword>
<dbReference type="Gene3D" id="3.30.450.350">
    <property type="entry name" value="CHASE domain"/>
    <property type="match status" value="1"/>
</dbReference>
<dbReference type="SMART" id="SM00086">
    <property type="entry name" value="PAC"/>
    <property type="match status" value="1"/>
</dbReference>
<keyword evidence="9" id="KW-0067">ATP-binding</keyword>
<evidence type="ECO:0000256" key="9">
    <source>
        <dbReference type="ARBA" id="ARBA00022840"/>
    </source>
</evidence>
<evidence type="ECO:0000256" key="7">
    <source>
        <dbReference type="ARBA" id="ARBA00022741"/>
    </source>
</evidence>
<dbReference type="RefSeq" id="WP_115869278.1">
    <property type="nucleotide sequence ID" value="NZ_QREG01000017.1"/>
</dbReference>
<dbReference type="SUPFAM" id="SSF55874">
    <property type="entry name" value="ATPase domain of HSP90 chaperone/DNA topoisomerase II/histidine kinase"/>
    <property type="match status" value="1"/>
</dbReference>
<dbReference type="InterPro" id="IPR003594">
    <property type="entry name" value="HATPase_dom"/>
</dbReference>
<dbReference type="EC" id="2.7.13.3" evidence="3"/>
<dbReference type="PANTHER" id="PTHR24421:SF10">
    <property type="entry name" value="NITRATE_NITRITE SENSOR PROTEIN NARQ"/>
    <property type="match status" value="1"/>
</dbReference>
<dbReference type="Gene3D" id="3.30.450.20">
    <property type="entry name" value="PAS domain"/>
    <property type="match status" value="1"/>
</dbReference>
<keyword evidence="8" id="KW-0418">Kinase</keyword>
<dbReference type="PROSITE" id="PS50113">
    <property type="entry name" value="PAC"/>
    <property type="match status" value="1"/>
</dbReference>
<dbReference type="Pfam" id="PF03924">
    <property type="entry name" value="CHASE"/>
    <property type="match status" value="1"/>
</dbReference>
<dbReference type="Pfam" id="PF13426">
    <property type="entry name" value="PAS_9"/>
    <property type="match status" value="1"/>
</dbReference>
<dbReference type="Gene3D" id="1.20.5.1930">
    <property type="match status" value="1"/>
</dbReference>
<keyword evidence="4" id="KW-0597">Phosphoprotein</keyword>
<evidence type="ECO:0000256" key="13">
    <source>
        <dbReference type="SAM" id="Phobius"/>
    </source>
</evidence>
<dbReference type="PROSITE" id="PS50839">
    <property type="entry name" value="CHASE"/>
    <property type="match status" value="1"/>
</dbReference>
<dbReference type="PROSITE" id="PS50112">
    <property type="entry name" value="PAS"/>
    <property type="match status" value="1"/>
</dbReference>
<dbReference type="InterPro" id="IPR000700">
    <property type="entry name" value="PAS-assoc_C"/>
</dbReference>
<dbReference type="InterPro" id="IPR005467">
    <property type="entry name" value="His_kinase_dom"/>
</dbReference>
<evidence type="ECO:0000256" key="5">
    <source>
        <dbReference type="ARBA" id="ARBA00022679"/>
    </source>
</evidence>
<accession>A0A3D9KZC7</accession>
<dbReference type="InterPro" id="IPR006189">
    <property type="entry name" value="CHASE_dom"/>
</dbReference>
<name>A0A3D9KZC7_MARFU</name>
<dbReference type="AlphaFoldDB" id="A0A3D9KZC7"/>
<dbReference type="GO" id="GO:0016020">
    <property type="term" value="C:membrane"/>
    <property type="evidence" value="ECO:0007669"/>
    <property type="project" value="UniProtKB-SubCell"/>
</dbReference>
<feature type="domain" description="CHASE" evidence="17">
    <location>
        <begin position="109"/>
        <end position="196"/>
    </location>
</feature>
<keyword evidence="10 13" id="KW-1133">Transmembrane helix</keyword>
<sequence length="650" mass="73173">MSRLEKLKKTKKPATVAVVSAMLLLLMGAYATYLSYKIGWKEHERETVRTLQRLEEQVEHALSYCNSAALLLAYTVDDNGVATNFDSVAKSLMTAASYYDVLELQANGVITHIYPMTGNESAMGYDILQDPNRNKEALKAIERKHMYYAGPFELKQGGQAIVGRLPIFIDNNFWGFSAVIISLEKFLNNSGIDQVTGGKYHVQFAKINPNTGEEEFFLPRKEGYPNSASEKVVISQGGWVLYVDPVGGFTGWVFVIPMGILSMCLAIVGGFFINELLKRPRELERQLVEHSEELIKSERKFRSIFEQAAIGVAHVNVMTGHYLAVNQRFCEMLGYNEEEMMSLSFSQITHRDDLEESINNLMDLRNGDILEFSLEKRFIRKNGTQVWANVTVSPMWKQPELPSSYIAIVEDISEKKNFQERILESSLQAQEREKNRIARELHDGIVQELVACGIQAESLVNVLNSPPDLMERIAQLIATIKKVTNDTRGLSHNLLSADMNEMTLVDLLNRLEHQLKSLSAVDLRMEVHLECDDDLISKAVKINIYRAVQELTTNIIKHASATFAVISVEQIGDQIFVTVRDNGVGLKNEPREGIGWYNIKSRISKIGGRLEYNQPDSGGLEVSFHVPILEPAVYSTLHQPSSPNEARPLI</sequence>
<evidence type="ECO:0000256" key="1">
    <source>
        <dbReference type="ARBA" id="ARBA00000085"/>
    </source>
</evidence>
<dbReference type="PROSITE" id="PS50109">
    <property type="entry name" value="HIS_KIN"/>
    <property type="match status" value="1"/>
</dbReference>
<dbReference type="EMBL" id="QREG01000017">
    <property type="protein sequence ID" value="RED95642.1"/>
    <property type="molecule type" value="Genomic_DNA"/>
</dbReference>
<dbReference type="Gene3D" id="3.30.565.10">
    <property type="entry name" value="Histidine kinase-like ATPase, C-terminal domain"/>
    <property type="match status" value="1"/>
</dbReference>
<dbReference type="InterPro" id="IPR011712">
    <property type="entry name" value="Sig_transdc_His_kin_sub3_dim/P"/>
</dbReference>
<dbReference type="NCBIfam" id="TIGR00229">
    <property type="entry name" value="sensory_box"/>
    <property type="match status" value="1"/>
</dbReference>
<keyword evidence="11" id="KW-0902">Two-component regulatory system</keyword>
<dbReference type="SMART" id="SM00091">
    <property type="entry name" value="PAS"/>
    <property type="match status" value="1"/>
</dbReference>
<comment type="caution">
    <text evidence="18">The sequence shown here is derived from an EMBL/GenBank/DDBJ whole genome shotgun (WGS) entry which is preliminary data.</text>
</comment>
<evidence type="ECO:0000256" key="10">
    <source>
        <dbReference type="ARBA" id="ARBA00022989"/>
    </source>
</evidence>
<feature type="transmembrane region" description="Helical" evidence="13">
    <location>
        <begin position="251"/>
        <end position="273"/>
    </location>
</feature>
<dbReference type="Proteomes" id="UP000256779">
    <property type="component" value="Unassembled WGS sequence"/>
</dbReference>
<keyword evidence="6 13" id="KW-0812">Transmembrane</keyword>
<feature type="domain" description="Histidine kinase" evidence="14">
    <location>
        <begin position="436"/>
        <end position="630"/>
    </location>
</feature>
<proteinExistence type="predicted"/>
<feature type="domain" description="PAS" evidence="15">
    <location>
        <begin position="297"/>
        <end position="368"/>
    </location>
</feature>
<dbReference type="SMART" id="SM01079">
    <property type="entry name" value="CHASE"/>
    <property type="match status" value="1"/>
</dbReference>
<organism evidence="18 19">
    <name type="scientific">Marinoscillum furvescens DSM 4134</name>
    <dbReference type="NCBI Taxonomy" id="1122208"/>
    <lineage>
        <taxon>Bacteria</taxon>
        <taxon>Pseudomonadati</taxon>
        <taxon>Bacteroidota</taxon>
        <taxon>Cytophagia</taxon>
        <taxon>Cytophagales</taxon>
        <taxon>Reichenbachiellaceae</taxon>
        <taxon>Marinoscillum</taxon>
    </lineage>
</organism>
<comment type="catalytic activity">
    <reaction evidence="1">
        <text>ATP + protein L-histidine = ADP + protein N-phospho-L-histidine.</text>
        <dbReference type="EC" id="2.7.13.3"/>
    </reaction>
</comment>
<gene>
    <name evidence="18" type="ORF">C7460_11792</name>
</gene>
<dbReference type="Pfam" id="PF07730">
    <property type="entry name" value="HisKA_3"/>
    <property type="match status" value="1"/>
</dbReference>
<dbReference type="InterPro" id="IPR050482">
    <property type="entry name" value="Sensor_HK_TwoCompSys"/>
</dbReference>